<evidence type="ECO:0000313" key="2">
    <source>
        <dbReference type="EMBL" id="PMC19073.1"/>
    </source>
</evidence>
<dbReference type="Proteomes" id="UP000235748">
    <property type="component" value="Unassembled WGS sequence"/>
</dbReference>
<evidence type="ECO:0000256" key="1">
    <source>
        <dbReference type="SAM" id="MobiDB-lite"/>
    </source>
</evidence>
<dbReference type="STRING" id="170573.GCA_001076995_01783"/>
<proteinExistence type="predicted"/>
<evidence type="ECO:0000313" key="3">
    <source>
        <dbReference type="Proteomes" id="UP000235748"/>
    </source>
</evidence>
<dbReference type="EMBL" id="PNGG01000003">
    <property type="protein sequence ID" value="PMC19073.1"/>
    <property type="molecule type" value="Genomic_DNA"/>
</dbReference>
<protein>
    <submittedName>
        <fullName evidence="2">Uncharacterized protein</fullName>
    </submittedName>
</protein>
<reference evidence="2 3" key="1">
    <citation type="submission" date="2017-09" db="EMBL/GenBank/DDBJ databases">
        <title>Bacterial strain isolated from the female urinary microbiota.</title>
        <authorList>
            <person name="Thomas-White K."/>
            <person name="Kumar N."/>
            <person name="Forster S."/>
            <person name="Putonti C."/>
            <person name="Lawley T."/>
            <person name="Wolfe A.J."/>
        </authorList>
    </citation>
    <scope>NUCLEOTIDE SEQUENCE [LARGE SCALE GENOMIC DNA]</scope>
    <source>
        <strain evidence="2 3">UMB0834</strain>
    </source>
</reference>
<gene>
    <name evidence="2" type="ORF">CJ235_07345</name>
</gene>
<sequence>MRKNANETLKISDAYCYVKGNHIENQIAIHLEHLFEHSKKKAGFSWKFLEFMKIDDSDNHVFSFVVKNERYFNENRVSYGRNPFQEETNEKKYLKELINKNKDVNTERVRSNFKKSYQLDANELLFNERKEERKANFYIITYNIELTSEKSSSIKIWLPIPETNTAELIEDLTSIMNKVSDIDGYKFSQQEISILEASQEEKDEKTENVFSIVSGKKEQDKS</sequence>
<dbReference type="RefSeq" id="WP_070504319.1">
    <property type="nucleotide sequence ID" value="NZ_JAASJD010000003.1"/>
</dbReference>
<organism evidence="2 3">
    <name type="scientific">Staphylococcus pettenkoferi</name>
    <dbReference type="NCBI Taxonomy" id="170573"/>
    <lineage>
        <taxon>Bacteria</taxon>
        <taxon>Bacillati</taxon>
        <taxon>Bacillota</taxon>
        <taxon>Bacilli</taxon>
        <taxon>Bacillales</taxon>
        <taxon>Staphylococcaceae</taxon>
        <taxon>Staphylococcus</taxon>
    </lineage>
</organism>
<dbReference type="AlphaFoldDB" id="A0A2N6QHL3"/>
<feature type="region of interest" description="Disordered" evidence="1">
    <location>
        <begin position="198"/>
        <end position="222"/>
    </location>
</feature>
<comment type="caution">
    <text evidence="2">The sequence shown here is derived from an EMBL/GenBank/DDBJ whole genome shotgun (WGS) entry which is preliminary data.</text>
</comment>
<name>A0A2N6QHL3_9STAP</name>
<accession>A0A2N6QHL3</accession>